<evidence type="ECO:0000256" key="1">
    <source>
        <dbReference type="SAM" id="Phobius"/>
    </source>
</evidence>
<dbReference type="RefSeq" id="WP_018165554.1">
    <property type="nucleotide sequence ID" value="NZ_FMXP01000013.1"/>
</dbReference>
<dbReference type="InterPro" id="IPR021506">
    <property type="entry name" value="DUF3165"/>
</dbReference>
<keyword evidence="1" id="KW-1133">Transmembrane helix</keyword>
<evidence type="ECO:0008006" key="4">
    <source>
        <dbReference type="Google" id="ProtNLM"/>
    </source>
</evidence>
<protein>
    <recommendedName>
        <fullName evidence="4">DUF3165 family protein</fullName>
    </recommendedName>
</protein>
<keyword evidence="1" id="KW-0812">Transmembrane</keyword>
<evidence type="ECO:0000313" key="3">
    <source>
        <dbReference type="Proteomes" id="UP000182508"/>
    </source>
</evidence>
<dbReference type="Proteomes" id="UP000182508">
    <property type="component" value="Unassembled WGS sequence"/>
</dbReference>
<accession>A0A1G6BM04</accession>
<name>A0A1G6BM04_9STRE</name>
<organism evidence="2 3">
    <name type="scientific">Streptococcus henryi</name>
    <dbReference type="NCBI Taxonomy" id="439219"/>
    <lineage>
        <taxon>Bacteria</taxon>
        <taxon>Bacillati</taxon>
        <taxon>Bacillota</taxon>
        <taxon>Bacilli</taxon>
        <taxon>Lactobacillales</taxon>
        <taxon>Streptococcaceae</taxon>
        <taxon>Streptococcus</taxon>
    </lineage>
</organism>
<sequence>MFYLIIAILLALYYFFMAPKTVRNTLNAIVLVGVVAVLLVLAAMSFIKIMQSPPEIFVVIGMIILAYFAIRDILNMPDRPSKK</sequence>
<keyword evidence="3" id="KW-1185">Reference proteome</keyword>
<keyword evidence="1" id="KW-0472">Membrane</keyword>
<gene>
    <name evidence="2" type="ORF">SAMN02910293_01086</name>
</gene>
<dbReference type="Pfam" id="PF11364">
    <property type="entry name" value="DUF3165"/>
    <property type="match status" value="1"/>
</dbReference>
<dbReference type="EMBL" id="FMXP01000013">
    <property type="protein sequence ID" value="SDB21639.1"/>
    <property type="molecule type" value="Genomic_DNA"/>
</dbReference>
<feature type="transmembrane region" description="Helical" evidence="1">
    <location>
        <begin position="27"/>
        <end position="47"/>
    </location>
</feature>
<feature type="transmembrane region" description="Helical" evidence="1">
    <location>
        <begin position="56"/>
        <end position="74"/>
    </location>
</feature>
<dbReference type="AlphaFoldDB" id="A0A1G6BM04"/>
<evidence type="ECO:0000313" key="2">
    <source>
        <dbReference type="EMBL" id="SDB21639.1"/>
    </source>
</evidence>
<proteinExistence type="predicted"/>
<reference evidence="2 3" key="1">
    <citation type="submission" date="2016-10" db="EMBL/GenBank/DDBJ databases">
        <authorList>
            <person name="de Groot N.N."/>
        </authorList>
    </citation>
    <scope>NUCLEOTIDE SEQUENCE [LARGE SCALE GENOMIC DNA]</scope>
    <source>
        <strain evidence="2 3">A-4</strain>
    </source>
</reference>